<accession>A0A0W0F706</accession>
<gene>
    <name evidence="2" type="ORF">WG66_15321</name>
</gene>
<name>A0A0W0F706_MONRR</name>
<dbReference type="Proteomes" id="UP000054988">
    <property type="component" value="Unassembled WGS sequence"/>
</dbReference>
<sequence>MASRSQRSVNQLPTGNINYRMFWGEGIGGRWQDSETRPQGLAKIFKADLASEVLRLSMPATMAAIPACNEIVLSLPALASNMPQLVVWMAGSGPAKVNKVDLTIQALCLPTPSLVTSSAEWTMLTATFKGSVPFWLVARISTPVISAALLADEMTSIMIGNTEEPWLAANSYVGAIAKWLRRQIRTLASHLFLFEGAGSNPAGVVAVLVVAFTLNLGKGARSF</sequence>
<dbReference type="EMBL" id="LATX01002258">
    <property type="protein sequence ID" value="KTB32103.1"/>
    <property type="molecule type" value="Genomic_DNA"/>
</dbReference>
<keyword evidence="1" id="KW-0472">Membrane</keyword>
<evidence type="ECO:0000256" key="1">
    <source>
        <dbReference type="SAM" id="Phobius"/>
    </source>
</evidence>
<proteinExistence type="predicted"/>
<dbReference type="AlphaFoldDB" id="A0A0W0F706"/>
<comment type="caution">
    <text evidence="2">The sequence shown here is derived from an EMBL/GenBank/DDBJ whole genome shotgun (WGS) entry which is preliminary data.</text>
</comment>
<reference evidence="2 3" key="1">
    <citation type="submission" date="2015-12" db="EMBL/GenBank/DDBJ databases">
        <title>Draft genome sequence of Moniliophthora roreri, the causal agent of frosty pod rot of cacao.</title>
        <authorList>
            <person name="Aime M.C."/>
            <person name="Diaz-Valderrama J.R."/>
            <person name="Kijpornyongpan T."/>
            <person name="Phillips-Mora W."/>
        </authorList>
    </citation>
    <scope>NUCLEOTIDE SEQUENCE [LARGE SCALE GENOMIC DNA]</scope>
    <source>
        <strain evidence="2 3">MCA 2952</strain>
    </source>
</reference>
<feature type="transmembrane region" description="Helical" evidence="1">
    <location>
        <begin position="191"/>
        <end position="214"/>
    </location>
</feature>
<evidence type="ECO:0000313" key="3">
    <source>
        <dbReference type="Proteomes" id="UP000054988"/>
    </source>
</evidence>
<keyword evidence="1" id="KW-0812">Transmembrane</keyword>
<organism evidence="2 3">
    <name type="scientific">Moniliophthora roreri</name>
    <name type="common">Frosty pod rot fungus</name>
    <name type="synonym">Monilia roreri</name>
    <dbReference type="NCBI Taxonomy" id="221103"/>
    <lineage>
        <taxon>Eukaryota</taxon>
        <taxon>Fungi</taxon>
        <taxon>Dikarya</taxon>
        <taxon>Basidiomycota</taxon>
        <taxon>Agaricomycotina</taxon>
        <taxon>Agaricomycetes</taxon>
        <taxon>Agaricomycetidae</taxon>
        <taxon>Agaricales</taxon>
        <taxon>Marasmiineae</taxon>
        <taxon>Marasmiaceae</taxon>
        <taxon>Moniliophthora</taxon>
    </lineage>
</organism>
<keyword evidence="1" id="KW-1133">Transmembrane helix</keyword>
<evidence type="ECO:0000313" key="2">
    <source>
        <dbReference type="EMBL" id="KTB32103.1"/>
    </source>
</evidence>
<protein>
    <submittedName>
        <fullName evidence="2">Uncharacterized protein</fullName>
    </submittedName>
</protein>